<evidence type="ECO:0000313" key="1">
    <source>
        <dbReference type="EMBL" id="ADI65310.1"/>
    </source>
</evidence>
<proteinExistence type="predicted"/>
<dbReference type="EMBL" id="CP002059">
    <property type="protein sequence ID" value="ADI65310.1"/>
    <property type="molecule type" value="Genomic_DNA"/>
</dbReference>
<protein>
    <submittedName>
        <fullName evidence="1">Uncharacterized protein</fullName>
    </submittedName>
</protein>
<reference evidence="1 2" key="1">
    <citation type="journal article" date="2010" name="PLoS ONE">
        <title>Genome erosion in a nitrogen-fixing vertically transmitted endosymbiotic multicellular cyanobacterium.</title>
        <authorList>
            <person name="Ran L."/>
            <person name="Larsson J."/>
            <person name="Vigil-Stenman T."/>
            <person name="Nylander J.A."/>
            <person name="Ininbergs K."/>
            <person name="Zheng W.W."/>
            <person name="Lapidus A."/>
            <person name="Lowry S."/>
            <person name="Haselkorn R."/>
            <person name="Bergman B."/>
        </authorList>
    </citation>
    <scope>NUCLEOTIDE SEQUENCE [LARGE SCALE GENOMIC DNA]</scope>
    <source>
        <strain evidence="1 2">0708</strain>
    </source>
</reference>
<sequence>MIATIHAILLGHGCRKLLISSPINDFPNFWEIAIWLLLVEIFSESIDLTVIDTGG</sequence>
<dbReference type="HOGENOM" id="CLU_3027798_0_0_3"/>
<accession>D7E492</accession>
<gene>
    <name evidence="1" type="ordered locus">Aazo_3773</name>
</gene>
<dbReference type="AlphaFoldDB" id="D7E492"/>
<name>D7E492_NOSA0</name>
<dbReference type="KEGG" id="naz:Aazo_3773"/>
<organism evidence="1 2">
    <name type="scientific">Nostoc azollae (strain 0708)</name>
    <name type="common">Anabaena azollae (strain 0708)</name>
    <dbReference type="NCBI Taxonomy" id="551115"/>
    <lineage>
        <taxon>Bacteria</taxon>
        <taxon>Bacillati</taxon>
        <taxon>Cyanobacteriota</taxon>
        <taxon>Cyanophyceae</taxon>
        <taxon>Nostocales</taxon>
        <taxon>Nostocaceae</taxon>
        <taxon>Trichormus</taxon>
    </lineage>
</organism>
<evidence type="ECO:0000313" key="2">
    <source>
        <dbReference type="Proteomes" id="UP000001511"/>
    </source>
</evidence>
<dbReference type="STRING" id="551115.Aazo_3773"/>
<keyword evidence="2" id="KW-1185">Reference proteome</keyword>
<dbReference type="Proteomes" id="UP000001511">
    <property type="component" value="Chromosome"/>
</dbReference>